<dbReference type="EMBL" id="QVTE01000030">
    <property type="protein sequence ID" value="RFU68969.1"/>
    <property type="molecule type" value="Genomic_DNA"/>
</dbReference>
<keyword evidence="1" id="KW-0812">Transmembrane</keyword>
<keyword evidence="1" id="KW-1133">Transmembrane helix</keyword>
<protein>
    <submittedName>
        <fullName evidence="2">Uncharacterized protein</fullName>
    </submittedName>
</protein>
<keyword evidence="1" id="KW-0472">Membrane</keyword>
<name>A0A372LQ98_9BACI</name>
<gene>
    <name evidence="2" type="ORF">D0469_10820</name>
</gene>
<keyword evidence="3" id="KW-1185">Reference proteome</keyword>
<sequence length="107" mass="11849">MSLLYRKAEAPGNGEFGSEFSLRPAAAFVQWGHQSTTASSQMLLHWFVPGVPAELFLVLCGGLYFYFAKKLLGTSARLLSMLKKLCILREINTGKSACDFPGVFLWL</sequence>
<organism evidence="2 3">
    <name type="scientific">Peribacillus saganii</name>
    <dbReference type="NCBI Taxonomy" id="2303992"/>
    <lineage>
        <taxon>Bacteria</taxon>
        <taxon>Bacillati</taxon>
        <taxon>Bacillota</taxon>
        <taxon>Bacilli</taxon>
        <taxon>Bacillales</taxon>
        <taxon>Bacillaceae</taxon>
        <taxon>Peribacillus</taxon>
    </lineage>
</organism>
<feature type="transmembrane region" description="Helical" evidence="1">
    <location>
        <begin position="46"/>
        <end position="67"/>
    </location>
</feature>
<dbReference type="AlphaFoldDB" id="A0A372LQ98"/>
<evidence type="ECO:0000256" key="1">
    <source>
        <dbReference type="SAM" id="Phobius"/>
    </source>
</evidence>
<reference evidence="2 3" key="1">
    <citation type="submission" date="2018-08" db="EMBL/GenBank/DDBJ databases">
        <title>Bacillus chawlae sp. nov., Bacillus glennii sp. nov., and Bacillus saganii sp. nov. Isolated from the Vehicle Assembly Building at Kennedy Space Center where the Viking Spacecraft were Assembled.</title>
        <authorList>
            <person name="Seuylemezian A."/>
            <person name="Vaishampayan P."/>
        </authorList>
    </citation>
    <scope>NUCLEOTIDE SEQUENCE [LARGE SCALE GENOMIC DNA]</scope>
    <source>
        <strain evidence="2 3">V47-23a</strain>
    </source>
</reference>
<evidence type="ECO:0000313" key="3">
    <source>
        <dbReference type="Proteomes" id="UP000264541"/>
    </source>
</evidence>
<dbReference type="Proteomes" id="UP000264541">
    <property type="component" value="Unassembled WGS sequence"/>
</dbReference>
<comment type="caution">
    <text evidence="2">The sequence shown here is derived from an EMBL/GenBank/DDBJ whole genome shotgun (WGS) entry which is preliminary data.</text>
</comment>
<proteinExistence type="predicted"/>
<accession>A0A372LQ98</accession>
<evidence type="ECO:0000313" key="2">
    <source>
        <dbReference type="EMBL" id="RFU68969.1"/>
    </source>
</evidence>